<gene>
    <name evidence="1" type="ORF">HMPREF1168_00964</name>
</gene>
<dbReference type="AlphaFoldDB" id="K1JSD9"/>
<dbReference type="CDD" id="cd04647">
    <property type="entry name" value="LbH_MAT_like"/>
    <property type="match status" value="1"/>
</dbReference>
<proteinExistence type="predicted"/>
<name>K1JSD9_AERVE</name>
<evidence type="ECO:0000313" key="2">
    <source>
        <dbReference type="Proteomes" id="UP000006087"/>
    </source>
</evidence>
<organism evidence="1 2">
    <name type="scientific">Aeromonas veronii AMC34</name>
    <dbReference type="NCBI Taxonomy" id="1073383"/>
    <lineage>
        <taxon>Bacteria</taxon>
        <taxon>Pseudomonadati</taxon>
        <taxon>Pseudomonadota</taxon>
        <taxon>Gammaproteobacteria</taxon>
        <taxon>Aeromonadales</taxon>
        <taxon>Aeromonadaceae</taxon>
        <taxon>Aeromonas</taxon>
    </lineage>
</organism>
<dbReference type="InterPro" id="IPR051159">
    <property type="entry name" value="Hexapeptide_acetyltransf"/>
</dbReference>
<dbReference type="RefSeq" id="WP_005342496.1">
    <property type="nucleotide sequence ID" value="NZ_JH823256.1"/>
</dbReference>
<dbReference type="PANTHER" id="PTHR23416:SF78">
    <property type="entry name" value="LIPOPOLYSACCHARIDE BIOSYNTHESIS O-ACETYL TRANSFERASE WBBJ-RELATED"/>
    <property type="match status" value="1"/>
</dbReference>
<reference evidence="1 2" key="1">
    <citation type="submission" date="2012-06" db="EMBL/GenBank/DDBJ databases">
        <title>The Genome Sequence of Aeromonas veronii AMC34.</title>
        <authorList>
            <consortium name="The Broad Institute Genome Sequencing Platform"/>
            <person name="Earl A."/>
            <person name="Ward D."/>
            <person name="Feldgarden M."/>
            <person name="Gevers D."/>
            <person name="Graf J."/>
            <person name="Tomasi A."/>
            <person name="Horneman A."/>
            <person name="Walker B."/>
            <person name="Young S.K."/>
            <person name="Zeng Q."/>
            <person name="Gargeya S."/>
            <person name="Fitzgerald M."/>
            <person name="Haas B."/>
            <person name="Abouelleil A."/>
            <person name="Alvarado L."/>
            <person name="Arachchi H.M."/>
            <person name="Berlin A.M."/>
            <person name="Chapman S.B."/>
            <person name="Goldberg J."/>
            <person name="Griggs A."/>
            <person name="Gujja S."/>
            <person name="Hansen M."/>
            <person name="Howarth C."/>
            <person name="Imamovic A."/>
            <person name="Larimer J."/>
            <person name="McCowan C."/>
            <person name="Montmayeur A."/>
            <person name="Murphy C."/>
            <person name="Neiman D."/>
            <person name="Pearson M."/>
            <person name="Priest M."/>
            <person name="Roberts A."/>
            <person name="Saif S."/>
            <person name="Shea T."/>
            <person name="Sisk P."/>
            <person name="Sykes S."/>
            <person name="Wortman J."/>
            <person name="Nusbaum C."/>
            <person name="Birren B."/>
        </authorList>
    </citation>
    <scope>NUCLEOTIDE SEQUENCE [LARGE SCALE GENOMIC DNA]</scope>
    <source>
        <strain evidence="1 2">AMC34</strain>
    </source>
</reference>
<dbReference type="Gene3D" id="2.160.10.10">
    <property type="entry name" value="Hexapeptide repeat proteins"/>
    <property type="match status" value="1"/>
</dbReference>
<dbReference type="Proteomes" id="UP000006087">
    <property type="component" value="Unassembled WGS sequence"/>
</dbReference>
<dbReference type="InterPro" id="IPR011004">
    <property type="entry name" value="Trimer_LpxA-like_sf"/>
</dbReference>
<dbReference type="HOGENOM" id="CLU_051638_6_2_6"/>
<protein>
    <recommendedName>
        <fullName evidence="3">Acyltransferase</fullName>
    </recommendedName>
</protein>
<dbReference type="Pfam" id="PF00132">
    <property type="entry name" value="Hexapep"/>
    <property type="match status" value="1"/>
</dbReference>
<dbReference type="EMBL" id="AGWU01000010">
    <property type="protein sequence ID" value="EKB22464.1"/>
    <property type="molecule type" value="Genomic_DNA"/>
</dbReference>
<accession>K1JSD9</accession>
<dbReference type="PANTHER" id="PTHR23416">
    <property type="entry name" value="SIALIC ACID SYNTHASE-RELATED"/>
    <property type="match status" value="1"/>
</dbReference>
<dbReference type="SUPFAM" id="SSF51161">
    <property type="entry name" value="Trimeric LpxA-like enzymes"/>
    <property type="match status" value="1"/>
</dbReference>
<dbReference type="InterPro" id="IPR001451">
    <property type="entry name" value="Hexapep"/>
</dbReference>
<evidence type="ECO:0000313" key="1">
    <source>
        <dbReference type="EMBL" id="EKB22464.1"/>
    </source>
</evidence>
<sequence>MPSISQLFYRNIVKIHRGNYFYCLGRIRLCQLTIKGKNNIVNISKNTKMRRCKIIVTGNNNSINIGEECDLHNTIIHIDNIGGKITIGNCTSIAGAMIVSFEPHEINIGSDCMLSYGIEIRNTDSHKIINADSGEWLNKGRPIHIESHVWLAARCTILKGTHIGHDSIIGANSLVSGKIPSHVIATGQPAKIIRENVSWNRESVIPNE</sequence>
<comment type="caution">
    <text evidence="1">The sequence shown here is derived from an EMBL/GenBank/DDBJ whole genome shotgun (WGS) entry which is preliminary data.</text>
</comment>
<evidence type="ECO:0008006" key="3">
    <source>
        <dbReference type="Google" id="ProtNLM"/>
    </source>
</evidence>